<name>A0A087A1L6_9BIFI</name>
<keyword evidence="3 5" id="KW-0378">Hydrolase</keyword>
<dbReference type="InterPro" id="IPR006710">
    <property type="entry name" value="Glyco_hydro_43"/>
</dbReference>
<dbReference type="InterPro" id="IPR050727">
    <property type="entry name" value="GH43_arabinanases"/>
</dbReference>
<dbReference type="PANTHER" id="PTHR43301:SF3">
    <property type="entry name" value="ARABINAN ENDO-1,5-ALPHA-L-ARABINOSIDASE A-RELATED"/>
    <property type="match status" value="1"/>
</dbReference>
<dbReference type="eggNOG" id="COG3507">
    <property type="taxonomic scope" value="Bacteria"/>
</dbReference>
<dbReference type="InterPro" id="IPR023296">
    <property type="entry name" value="Glyco_hydro_beta-prop_sf"/>
</dbReference>
<dbReference type="EMBL" id="JGYN01000004">
    <property type="protein sequence ID" value="KFI52666.1"/>
    <property type="molecule type" value="Genomic_DNA"/>
</dbReference>
<comment type="pathway">
    <text evidence="1">Glycan metabolism; L-arabinan degradation.</text>
</comment>
<evidence type="ECO:0000256" key="4">
    <source>
        <dbReference type="ARBA" id="ARBA00023295"/>
    </source>
</evidence>
<dbReference type="PANTHER" id="PTHR43301">
    <property type="entry name" value="ARABINAN ENDO-1,5-ALPHA-L-ARABINOSIDASE"/>
    <property type="match status" value="1"/>
</dbReference>
<proteinExistence type="inferred from homology"/>
<protein>
    <submittedName>
        <fullName evidence="6">Endo-arabinase</fullName>
    </submittedName>
</protein>
<evidence type="ECO:0000256" key="5">
    <source>
        <dbReference type="RuleBase" id="RU361187"/>
    </source>
</evidence>
<evidence type="ECO:0000256" key="3">
    <source>
        <dbReference type="ARBA" id="ARBA00022801"/>
    </source>
</evidence>
<reference evidence="6 7" key="1">
    <citation type="submission" date="2014-03" db="EMBL/GenBank/DDBJ databases">
        <title>Genomics of Bifidobacteria.</title>
        <authorList>
            <person name="Ventura M."/>
            <person name="Milani C."/>
            <person name="Lugli G.A."/>
        </authorList>
    </citation>
    <scope>NUCLEOTIDE SEQUENCE [LARGE SCALE GENOMIC DNA]</scope>
    <source>
        <strain evidence="6 7">DSM 23969</strain>
    </source>
</reference>
<keyword evidence="7" id="KW-1185">Reference proteome</keyword>
<dbReference type="SUPFAM" id="SSF75005">
    <property type="entry name" value="Arabinanase/levansucrase/invertase"/>
    <property type="match status" value="1"/>
</dbReference>
<comment type="similarity">
    <text evidence="2 5">Belongs to the glycosyl hydrolase 43 family.</text>
</comment>
<keyword evidence="4 5" id="KW-0326">Glycosidase</keyword>
<dbReference type="AlphaFoldDB" id="A0A087A1L6"/>
<accession>A0A087A1L6</accession>
<dbReference type="GO" id="GO:0005975">
    <property type="term" value="P:carbohydrate metabolic process"/>
    <property type="evidence" value="ECO:0007669"/>
    <property type="project" value="InterPro"/>
</dbReference>
<sequence>MPANTPAVESSSTHDVDAIDVRYPLQMHDFSLHDPFVLADQASGLYYLYNANYYQYRDAAHGHGKSVVVYVSPDLKHFSEPVDVFDLNNVPAGAWYDDSDSPWAPEVYARDGRYWMFVTLHAERTTPEPPHAGPDWYVRDHGMMHRRGVFVAVADSPLGSFRVIDPARPTSPDDVMALDGTLATDADGSPWMVYAHEWVELFDGTMEAIRLDPDDIARSVGEPVHLWSASEGVWHPADGDAPAGGWRGDFTTDEARATIPEHSGGYVTDGPYLERTPNGSLISVWTSYSRGEYILSQAISRSGRVAGPWEQLAPIDYSDAGHAMVFRTFDGTPLLIMHTNMTRHDADGKPLTSHGIVYEVAVTDEGFRLGRHRDDIDGIADPARDDA</sequence>
<dbReference type="STRING" id="1437608.GCA_000771645_02513"/>
<evidence type="ECO:0000313" key="6">
    <source>
        <dbReference type="EMBL" id="KFI52666.1"/>
    </source>
</evidence>
<comment type="caution">
    <text evidence="6">The sequence shown here is derived from an EMBL/GenBank/DDBJ whole genome shotgun (WGS) entry which is preliminary data.</text>
</comment>
<dbReference type="Proteomes" id="UP000029108">
    <property type="component" value="Unassembled WGS sequence"/>
</dbReference>
<evidence type="ECO:0000313" key="7">
    <source>
        <dbReference type="Proteomes" id="UP000029108"/>
    </source>
</evidence>
<evidence type="ECO:0000256" key="2">
    <source>
        <dbReference type="ARBA" id="ARBA00009865"/>
    </source>
</evidence>
<dbReference type="RefSeq" id="WP_081891833.1">
    <property type="nucleotide sequence ID" value="NZ_JDUU01000009.1"/>
</dbReference>
<dbReference type="Gene3D" id="2.115.10.20">
    <property type="entry name" value="Glycosyl hydrolase domain, family 43"/>
    <property type="match status" value="1"/>
</dbReference>
<dbReference type="Pfam" id="PF04616">
    <property type="entry name" value="Glyco_hydro_43"/>
    <property type="match status" value="1"/>
</dbReference>
<gene>
    <name evidence="6" type="ORF">BBIA_0347</name>
</gene>
<organism evidence="6 7">
    <name type="scientific">Bifidobacterium biavatii DSM 23969</name>
    <dbReference type="NCBI Taxonomy" id="1437608"/>
    <lineage>
        <taxon>Bacteria</taxon>
        <taxon>Bacillati</taxon>
        <taxon>Actinomycetota</taxon>
        <taxon>Actinomycetes</taxon>
        <taxon>Bifidobacteriales</taxon>
        <taxon>Bifidobacteriaceae</taxon>
        <taxon>Bifidobacterium</taxon>
    </lineage>
</organism>
<dbReference type="GO" id="GO:0004553">
    <property type="term" value="F:hydrolase activity, hydrolyzing O-glycosyl compounds"/>
    <property type="evidence" value="ECO:0007669"/>
    <property type="project" value="InterPro"/>
</dbReference>
<evidence type="ECO:0000256" key="1">
    <source>
        <dbReference type="ARBA" id="ARBA00004834"/>
    </source>
</evidence>